<dbReference type="Pfam" id="PF17871">
    <property type="entry name" value="AAA_lid_9"/>
    <property type="match status" value="1"/>
</dbReference>
<evidence type="ECO:0000256" key="3">
    <source>
        <dbReference type="ARBA" id="ARBA00022741"/>
    </source>
</evidence>
<comment type="similarity">
    <text evidence="1">Belongs to the ClpA/ClpB family.</text>
</comment>
<dbReference type="NCBIfam" id="TIGR03345">
    <property type="entry name" value="VI_ClpV1"/>
    <property type="match status" value="1"/>
</dbReference>
<dbReference type="InterPro" id="IPR001270">
    <property type="entry name" value="ClpA/B"/>
</dbReference>
<keyword evidence="4" id="KW-0067">ATP-binding</keyword>
<dbReference type="CDD" id="cd19499">
    <property type="entry name" value="RecA-like_ClpB_Hsp104-like"/>
    <property type="match status" value="1"/>
</dbReference>
<organism evidence="8 9">
    <name type="scientific">Metapseudomonas otitidis</name>
    <dbReference type="NCBI Taxonomy" id="319939"/>
    <lineage>
        <taxon>Bacteria</taxon>
        <taxon>Pseudomonadati</taxon>
        <taxon>Pseudomonadota</taxon>
        <taxon>Gammaproteobacteria</taxon>
        <taxon>Pseudomonadales</taxon>
        <taxon>Pseudomonadaceae</taxon>
        <taxon>Metapseudomonas</taxon>
    </lineage>
</organism>
<name>A0A6S5RND3_9GAMM</name>
<gene>
    <name evidence="8" type="primary">clpV1</name>
    <name evidence="8" type="ORF">WP8S17C03_29770</name>
</gene>
<sequence length="898" mass="98058">MGEISRAALFGKLNSLAYKAIEAATVFCKLRGNPYVELVHWFHQILQLQDSDLHQIIRQFSIEPARLAKDITEALDRLPRGSTSITDLSSHVEEAVERGWVYGSLMFGESQVRTGYLVVGILKTPSLRNALLSISREFEKLKVDTLTERFDEVVGASPENALTATDGFNAGAPGEASGAMAPAAMGKQEALKRFTVDLTEQARSGKLDPIVGRDDEIRQLVDILMRRRQNNPILTGEAGVGKTAVVEGFAHRIVAGDVPPSLKDVELRALDVGLLQAGASMKGEFEQRLRQVIEDVQSSEKPVILFIDEAHTLAGAGGAAGTGDAANLLKPALARGTLRTVAATTWAEYKKHIEKDPALTRRFQVVQVDEPSEHRAILMMRGVASTMEQHHQVQILDEALEAAVKLSHRYIPARQLPDKSVSLLDTACARVAISLHAVPAEVDDSRRRIEALETELAIIGREHAIGVAIGSRQVDTQAALEAERARLGELEARWAEEKALVDELLATRARLRAAAEPVDGTSREGGADTPPLAPEELDALRAQLTDLQARLSTLQGEDPLILPTVDYQAVASVVADWTGIPVGRMARNEIETVLNLGGHLKKRIIGQDHALEMIAKRIQTSRAGLDNPSKPIGVFMLAGTSGVGKTETALALAEAMYGGEQNVITINMSEFQEAHTVSTLKGAPPGYIGYGEGGVLTEAVRRKPYSVVLLDEVEKAHPDVHEIFFQVFDKGVMEDGEGRVIDFKNTLILLTTNAGTDLIASLCNDPELMPEPEGIAKALREPLLKIFPPALLGRLVTIPYYPLSDEMLKSITRLQLGRVKKRVESGHKVPFEFDDKVVDLVVSRCTETESGGRQIDAILTNSMLPDLSREFLNRMLEGRKVEKVQVSAENGEFTYRFE</sequence>
<keyword evidence="5" id="KW-0143">Chaperone</keyword>
<dbReference type="GO" id="GO:0005524">
    <property type="term" value="F:ATP binding"/>
    <property type="evidence" value="ECO:0007669"/>
    <property type="project" value="UniProtKB-KW"/>
</dbReference>
<dbReference type="EMBL" id="AP022213">
    <property type="protein sequence ID" value="BBT16928.1"/>
    <property type="molecule type" value="Genomic_DNA"/>
</dbReference>
<evidence type="ECO:0000256" key="1">
    <source>
        <dbReference type="ARBA" id="ARBA00008675"/>
    </source>
</evidence>
<dbReference type="SMART" id="SM01086">
    <property type="entry name" value="ClpB_D2-small"/>
    <property type="match status" value="1"/>
</dbReference>
<dbReference type="InterPro" id="IPR018368">
    <property type="entry name" value="ClpA/B_CS1"/>
</dbReference>
<dbReference type="InterPro" id="IPR050130">
    <property type="entry name" value="ClpA_ClpB"/>
</dbReference>
<dbReference type="GO" id="GO:0016887">
    <property type="term" value="F:ATP hydrolysis activity"/>
    <property type="evidence" value="ECO:0007669"/>
    <property type="project" value="InterPro"/>
</dbReference>
<dbReference type="SUPFAM" id="SSF81923">
    <property type="entry name" value="Double Clp-N motif"/>
    <property type="match status" value="1"/>
</dbReference>
<dbReference type="AlphaFoldDB" id="A0A6S5RND3"/>
<dbReference type="Gene3D" id="1.10.8.60">
    <property type="match status" value="1"/>
</dbReference>
<dbReference type="Pfam" id="PF07724">
    <property type="entry name" value="AAA_2"/>
    <property type="match status" value="1"/>
</dbReference>
<dbReference type="Pfam" id="PF00004">
    <property type="entry name" value="AAA"/>
    <property type="match status" value="1"/>
</dbReference>
<dbReference type="PANTHER" id="PTHR11638:SF184">
    <property type="entry name" value="ATPASE WITH CHAPERONE ACTIVITY"/>
    <property type="match status" value="1"/>
</dbReference>
<dbReference type="InterPro" id="IPR019489">
    <property type="entry name" value="Clp_ATPase_C"/>
</dbReference>
<dbReference type="SUPFAM" id="SSF52540">
    <property type="entry name" value="P-loop containing nucleoside triphosphate hydrolases"/>
    <property type="match status" value="2"/>
</dbReference>
<dbReference type="GO" id="GO:0005737">
    <property type="term" value="C:cytoplasm"/>
    <property type="evidence" value="ECO:0007669"/>
    <property type="project" value="TreeGrafter"/>
</dbReference>
<dbReference type="SMART" id="SM00382">
    <property type="entry name" value="AAA"/>
    <property type="match status" value="2"/>
</dbReference>
<dbReference type="InterPro" id="IPR036628">
    <property type="entry name" value="Clp_N_dom_sf"/>
</dbReference>
<accession>A0A6S5RND3</accession>
<dbReference type="Gene3D" id="3.40.50.300">
    <property type="entry name" value="P-loop containing nucleotide triphosphate hydrolases"/>
    <property type="match status" value="3"/>
</dbReference>
<reference evidence="8 9" key="1">
    <citation type="submission" date="2019-12" db="EMBL/GenBank/DDBJ databases">
        <title>complete genome sequences of Pseudomonas otitidis str. WP8-S17-CRE-03 isolated from wastewater treatment plant effluent.</title>
        <authorList>
            <person name="Sekizuka T."/>
            <person name="Itokawa K."/>
            <person name="Yatsu K."/>
            <person name="Inamine Y."/>
            <person name="Kuroda M."/>
        </authorList>
    </citation>
    <scope>NUCLEOTIDE SEQUENCE [LARGE SCALE GENOMIC DNA]</scope>
    <source>
        <strain evidence="8 9">WP8-S17-CRE-03</strain>
    </source>
</reference>
<evidence type="ECO:0000313" key="8">
    <source>
        <dbReference type="EMBL" id="BBT16928.1"/>
    </source>
</evidence>
<dbReference type="PRINTS" id="PR00300">
    <property type="entry name" value="CLPPROTEASEA"/>
</dbReference>
<feature type="domain" description="Clp R" evidence="7">
    <location>
        <begin position="10"/>
        <end position="151"/>
    </location>
</feature>
<dbReference type="InterPro" id="IPR017729">
    <property type="entry name" value="ATPase_T6SS_ClpV1"/>
</dbReference>
<dbReference type="InterPro" id="IPR003593">
    <property type="entry name" value="AAA+_ATPase"/>
</dbReference>
<dbReference type="FunFam" id="3.40.50.300:FF:000025">
    <property type="entry name" value="ATP-dependent Clp protease subunit"/>
    <property type="match status" value="1"/>
</dbReference>
<proteinExistence type="inferred from homology"/>
<dbReference type="PROSITE" id="PS51903">
    <property type="entry name" value="CLP_R"/>
    <property type="match status" value="1"/>
</dbReference>
<dbReference type="Pfam" id="PF10431">
    <property type="entry name" value="ClpB_D2-small"/>
    <property type="match status" value="1"/>
</dbReference>
<evidence type="ECO:0000259" key="7">
    <source>
        <dbReference type="PROSITE" id="PS51903"/>
    </source>
</evidence>
<dbReference type="InterPro" id="IPR027417">
    <property type="entry name" value="P-loop_NTPase"/>
</dbReference>
<dbReference type="InterPro" id="IPR004176">
    <property type="entry name" value="Clp_R_N"/>
</dbReference>
<dbReference type="Proteomes" id="UP000515591">
    <property type="component" value="Chromosome"/>
</dbReference>
<dbReference type="FunFam" id="3.40.50.300:FF:000010">
    <property type="entry name" value="Chaperone clpB 1, putative"/>
    <property type="match status" value="1"/>
</dbReference>
<keyword evidence="2 6" id="KW-0677">Repeat</keyword>
<protein>
    <submittedName>
        <fullName evidence="8">Protein ClpV1</fullName>
    </submittedName>
</protein>
<dbReference type="CDD" id="cd00009">
    <property type="entry name" value="AAA"/>
    <property type="match status" value="1"/>
</dbReference>
<dbReference type="PANTHER" id="PTHR11638">
    <property type="entry name" value="ATP-DEPENDENT CLP PROTEASE"/>
    <property type="match status" value="1"/>
</dbReference>
<dbReference type="InterPro" id="IPR003959">
    <property type="entry name" value="ATPase_AAA_core"/>
</dbReference>
<dbReference type="PROSITE" id="PS00870">
    <property type="entry name" value="CLPAB_1"/>
    <property type="match status" value="1"/>
</dbReference>
<dbReference type="Gene3D" id="1.10.1780.10">
    <property type="entry name" value="Clp, N-terminal domain"/>
    <property type="match status" value="1"/>
</dbReference>
<keyword evidence="3" id="KW-0547">Nucleotide-binding</keyword>
<dbReference type="RefSeq" id="WP_182850106.1">
    <property type="nucleotide sequence ID" value="NZ_AP022213.1"/>
</dbReference>
<evidence type="ECO:0000256" key="2">
    <source>
        <dbReference type="ARBA" id="ARBA00022737"/>
    </source>
</evidence>
<evidence type="ECO:0000313" key="9">
    <source>
        <dbReference type="Proteomes" id="UP000515591"/>
    </source>
</evidence>
<evidence type="ECO:0000256" key="4">
    <source>
        <dbReference type="ARBA" id="ARBA00022840"/>
    </source>
</evidence>
<evidence type="ECO:0000256" key="6">
    <source>
        <dbReference type="PROSITE-ProRule" id="PRU01251"/>
    </source>
</evidence>
<evidence type="ECO:0000256" key="5">
    <source>
        <dbReference type="ARBA" id="ARBA00023186"/>
    </source>
</evidence>
<dbReference type="GO" id="GO:0034605">
    <property type="term" value="P:cellular response to heat"/>
    <property type="evidence" value="ECO:0007669"/>
    <property type="project" value="TreeGrafter"/>
</dbReference>
<dbReference type="InterPro" id="IPR041546">
    <property type="entry name" value="ClpA/ClpB_AAA_lid"/>
</dbReference>